<dbReference type="InterPro" id="IPR017853">
    <property type="entry name" value="GH"/>
</dbReference>
<keyword evidence="5 10" id="KW-0378">Hydrolase</keyword>
<dbReference type="GO" id="GO:0005576">
    <property type="term" value="C:extracellular region"/>
    <property type="evidence" value="ECO:0007669"/>
    <property type="project" value="UniProtKB-SubCell"/>
</dbReference>
<dbReference type="PANTHER" id="PTHR31297:SF1">
    <property type="entry name" value="GLUCAN 1,3-BETA-GLUCOSIDASE I_II-RELATED"/>
    <property type="match status" value="1"/>
</dbReference>
<keyword evidence="15" id="KW-1185">Reference proteome</keyword>
<sequence>MKLSFVQLTSLLGLAQSALSAPSDFSYPFTSDYTSNNFQHKGVSLGSWLVTEPFINPTLYNSTGPGDTPVDEYHLTKKLGKDQAKELLSKHWDTWITEDDFKKIKSFGLNMVRIPVGYWAFELLEDDPYVQGQEEYLDKAIAWGHKHGIKVWVDLHGVPGSQNGFDNSGLRTPVPGWFNNTENVDVSKKVLHHLFAKYGGSNFTQLYNDTVYGVSVVNEPFSTGGLPLDNLTDFMDHAYHDGRKAQQVNNTIIYHDGFQQIGYWNYWRNSTGANPDPRQQNYNILIDHHHYASFDIPSLNRTIEETVNFTREWGNQLAEEQPVHPSVVGEWSAALTDCTPWLNGVGRGARYDNTFTTPNKYFGSCAGINDFDTWSDEHKTNTRKFVEIQLLEFTTKAKGFIYWTWKTENAKEWDFQFLAENDIIPQPLDNYKYFDKDGNEKSDSGNKDSSSFSFSESGSISGSISN</sequence>
<comment type="subcellular location">
    <subcellularLocation>
        <location evidence="1">Secreted</location>
    </subcellularLocation>
</comment>
<dbReference type="AlphaFoldDB" id="A0AAW0FST4"/>
<evidence type="ECO:0000256" key="8">
    <source>
        <dbReference type="ARBA" id="ARBA00036824"/>
    </source>
</evidence>
<evidence type="ECO:0000256" key="4">
    <source>
        <dbReference type="ARBA" id="ARBA00022729"/>
    </source>
</evidence>
<comment type="caution">
    <text evidence="14">The sequence shown here is derived from an EMBL/GenBank/DDBJ whole genome shotgun (WGS) entry which is preliminary data.</text>
</comment>
<evidence type="ECO:0000256" key="5">
    <source>
        <dbReference type="ARBA" id="ARBA00022801"/>
    </source>
</evidence>
<feature type="signal peptide" evidence="12">
    <location>
        <begin position="1"/>
        <end position="20"/>
    </location>
</feature>
<evidence type="ECO:0000313" key="14">
    <source>
        <dbReference type="EMBL" id="KAK7681294.1"/>
    </source>
</evidence>
<comment type="catalytic activity">
    <reaction evidence="8">
        <text>Successive hydrolysis of beta-D-glucose units from the non-reducing ends of (1-&gt;3)-beta-D-glucans, releasing alpha-glucose.</text>
        <dbReference type="EC" id="3.2.1.58"/>
    </reaction>
</comment>
<comment type="similarity">
    <text evidence="2 10">Belongs to the glycosyl hydrolase 5 (cellulase A) family.</text>
</comment>
<dbReference type="Gene3D" id="3.20.20.80">
    <property type="entry name" value="Glycosidases"/>
    <property type="match status" value="1"/>
</dbReference>
<keyword evidence="6 10" id="KW-0326">Glycosidase</keyword>
<dbReference type="PANTHER" id="PTHR31297">
    <property type="entry name" value="GLUCAN ENDO-1,6-BETA-GLUCOSIDASE B"/>
    <property type="match status" value="1"/>
</dbReference>
<keyword evidence="3" id="KW-0964">Secreted</keyword>
<gene>
    <name evidence="14" type="ORF">QCA50_015681</name>
</gene>
<keyword evidence="4 12" id="KW-0732">Signal</keyword>
<dbReference type="GO" id="GO:0009251">
    <property type="term" value="P:glucan catabolic process"/>
    <property type="evidence" value="ECO:0007669"/>
    <property type="project" value="TreeGrafter"/>
</dbReference>
<feature type="domain" description="Glycoside hydrolase family 5" evidence="13">
    <location>
        <begin position="89"/>
        <end position="333"/>
    </location>
</feature>
<evidence type="ECO:0000256" key="7">
    <source>
        <dbReference type="ARBA" id="ARBA00023316"/>
    </source>
</evidence>
<protein>
    <recommendedName>
        <fullName evidence="9">glucan 1,3-beta-glucosidase</fullName>
        <ecNumber evidence="9">3.2.1.58</ecNumber>
    </recommendedName>
</protein>
<dbReference type="EC" id="3.2.1.58" evidence="9"/>
<dbReference type="GO" id="GO:0004338">
    <property type="term" value="F:glucan exo-1,3-beta-glucosidase activity"/>
    <property type="evidence" value="ECO:0007669"/>
    <property type="project" value="UniProtKB-EC"/>
</dbReference>
<feature type="compositionally biased region" description="Basic and acidic residues" evidence="11">
    <location>
        <begin position="434"/>
        <end position="446"/>
    </location>
</feature>
<evidence type="ECO:0000313" key="15">
    <source>
        <dbReference type="Proteomes" id="UP001385951"/>
    </source>
</evidence>
<feature type="region of interest" description="Disordered" evidence="11">
    <location>
        <begin position="434"/>
        <end position="466"/>
    </location>
</feature>
<evidence type="ECO:0000256" key="9">
    <source>
        <dbReference type="ARBA" id="ARBA00038929"/>
    </source>
</evidence>
<evidence type="ECO:0000256" key="2">
    <source>
        <dbReference type="ARBA" id="ARBA00005641"/>
    </source>
</evidence>
<name>A0AAW0FST4_9APHY</name>
<dbReference type="InterPro" id="IPR001547">
    <property type="entry name" value="Glyco_hydro_5"/>
</dbReference>
<evidence type="ECO:0000256" key="10">
    <source>
        <dbReference type="RuleBase" id="RU361153"/>
    </source>
</evidence>
<evidence type="ECO:0000259" key="13">
    <source>
        <dbReference type="Pfam" id="PF00150"/>
    </source>
</evidence>
<feature type="compositionally biased region" description="Low complexity" evidence="11">
    <location>
        <begin position="447"/>
        <end position="466"/>
    </location>
</feature>
<dbReference type="InterPro" id="IPR050386">
    <property type="entry name" value="Glycosyl_hydrolase_5"/>
</dbReference>
<dbReference type="Proteomes" id="UP001385951">
    <property type="component" value="Unassembled WGS sequence"/>
</dbReference>
<reference evidence="14 15" key="1">
    <citation type="submission" date="2022-09" db="EMBL/GenBank/DDBJ databases">
        <authorList>
            <person name="Palmer J.M."/>
        </authorList>
    </citation>
    <scope>NUCLEOTIDE SEQUENCE [LARGE SCALE GENOMIC DNA]</scope>
    <source>
        <strain evidence="14 15">DSM 7382</strain>
    </source>
</reference>
<evidence type="ECO:0000256" key="11">
    <source>
        <dbReference type="SAM" id="MobiDB-lite"/>
    </source>
</evidence>
<proteinExistence type="inferred from homology"/>
<dbReference type="GO" id="GO:0071555">
    <property type="term" value="P:cell wall organization"/>
    <property type="evidence" value="ECO:0007669"/>
    <property type="project" value="UniProtKB-KW"/>
</dbReference>
<dbReference type="Pfam" id="PF00150">
    <property type="entry name" value="Cellulase"/>
    <property type="match status" value="1"/>
</dbReference>
<dbReference type="EMBL" id="JASBNA010000042">
    <property type="protein sequence ID" value="KAK7681294.1"/>
    <property type="molecule type" value="Genomic_DNA"/>
</dbReference>
<dbReference type="GO" id="GO:0009986">
    <property type="term" value="C:cell surface"/>
    <property type="evidence" value="ECO:0007669"/>
    <property type="project" value="TreeGrafter"/>
</dbReference>
<accession>A0AAW0FST4</accession>
<keyword evidence="7" id="KW-0961">Cell wall biogenesis/degradation</keyword>
<dbReference type="SUPFAM" id="SSF51445">
    <property type="entry name" value="(Trans)glycosidases"/>
    <property type="match status" value="1"/>
</dbReference>
<evidence type="ECO:0000256" key="3">
    <source>
        <dbReference type="ARBA" id="ARBA00022525"/>
    </source>
</evidence>
<feature type="chain" id="PRO_5043339913" description="glucan 1,3-beta-glucosidase" evidence="12">
    <location>
        <begin position="21"/>
        <end position="466"/>
    </location>
</feature>
<evidence type="ECO:0000256" key="1">
    <source>
        <dbReference type="ARBA" id="ARBA00004613"/>
    </source>
</evidence>
<evidence type="ECO:0000256" key="12">
    <source>
        <dbReference type="SAM" id="SignalP"/>
    </source>
</evidence>
<organism evidence="14 15">
    <name type="scientific">Cerrena zonata</name>
    <dbReference type="NCBI Taxonomy" id="2478898"/>
    <lineage>
        <taxon>Eukaryota</taxon>
        <taxon>Fungi</taxon>
        <taxon>Dikarya</taxon>
        <taxon>Basidiomycota</taxon>
        <taxon>Agaricomycotina</taxon>
        <taxon>Agaricomycetes</taxon>
        <taxon>Polyporales</taxon>
        <taxon>Cerrenaceae</taxon>
        <taxon>Cerrena</taxon>
    </lineage>
</organism>
<evidence type="ECO:0000256" key="6">
    <source>
        <dbReference type="ARBA" id="ARBA00023295"/>
    </source>
</evidence>